<feature type="transmembrane region" description="Helical" evidence="7">
    <location>
        <begin position="164"/>
        <end position="191"/>
    </location>
</feature>
<feature type="transmembrane region" description="Helical" evidence="7">
    <location>
        <begin position="21"/>
        <end position="47"/>
    </location>
</feature>
<feature type="domain" description="ABC transmembrane type-1" evidence="9">
    <location>
        <begin position="23"/>
        <end position="315"/>
    </location>
</feature>
<dbReference type="GeneID" id="79949052"/>
<evidence type="ECO:0000313" key="10">
    <source>
        <dbReference type="EMBL" id="WFN37118.1"/>
    </source>
</evidence>
<dbReference type="EMBL" id="CP091092">
    <property type="protein sequence ID" value="WFN37118.1"/>
    <property type="molecule type" value="Genomic_DNA"/>
</dbReference>
<dbReference type="InterPro" id="IPR039421">
    <property type="entry name" value="Type_1_exporter"/>
</dbReference>
<keyword evidence="3" id="KW-0547">Nucleotide-binding</keyword>
<evidence type="ECO:0000256" key="7">
    <source>
        <dbReference type="SAM" id="Phobius"/>
    </source>
</evidence>
<feature type="transmembrane region" description="Helical" evidence="7">
    <location>
        <begin position="289"/>
        <end position="307"/>
    </location>
</feature>
<reference evidence="10" key="1">
    <citation type="submission" date="2022-01" db="EMBL/GenBank/DDBJ databases">
        <title>Complete genome of Methanomicrobium antiquum DSM 21220.</title>
        <authorList>
            <person name="Chen S.-C."/>
            <person name="You Y.-T."/>
            <person name="Zhou Y.-Z."/>
            <person name="Lai M.-C."/>
        </authorList>
    </citation>
    <scope>NUCLEOTIDE SEQUENCE</scope>
    <source>
        <strain evidence="10">DSM 21220</strain>
    </source>
</reference>
<evidence type="ECO:0000256" key="2">
    <source>
        <dbReference type="ARBA" id="ARBA00022692"/>
    </source>
</evidence>
<dbReference type="RefSeq" id="WP_278099957.1">
    <property type="nucleotide sequence ID" value="NZ_CP091092.1"/>
</dbReference>
<evidence type="ECO:0000256" key="3">
    <source>
        <dbReference type="ARBA" id="ARBA00022741"/>
    </source>
</evidence>
<evidence type="ECO:0000313" key="11">
    <source>
        <dbReference type="Proteomes" id="UP001218895"/>
    </source>
</evidence>
<feature type="transmembrane region" description="Helical" evidence="7">
    <location>
        <begin position="258"/>
        <end position="283"/>
    </location>
</feature>
<accession>A0AAF0FVD3</accession>
<dbReference type="PROSITE" id="PS50893">
    <property type="entry name" value="ABC_TRANSPORTER_2"/>
    <property type="match status" value="1"/>
</dbReference>
<dbReference type="PANTHER" id="PTHR24221">
    <property type="entry name" value="ATP-BINDING CASSETTE SUB-FAMILY B"/>
    <property type="match status" value="1"/>
</dbReference>
<dbReference type="Pfam" id="PF00005">
    <property type="entry name" value="ABC_tran"/>
    <property type="match status" value="1"/>
</dbReference>
<evidence type="ECO:0000256" key="1">
    <source>
        <dbReference type="ARBA" id="ARBA00004141"/>
    </source>
</evidence>
<dbReference type="InterPro" id="IPR036640">
    <property type="entry name" value="ABC1_TM_sf"/>
</dbReference>
<evidence type="ECO:0000256" key="4">
    <source>
        <dbReference type="ARBA" id="ARBA00022840"/>
    </source>
</evidence>
<protein>
    <submittedName>
        <fullName evidence="10">ABC transporter ATP-binding protein/permease</fullName>
    </submittedName>
</protein>
<dbReference type="Proteomes" id="UP001218895">
    <property type="component" value="Chromosome"/>
</dbReference>
<dbReference type="FunFam" id="3.40.50.300:FF:000218">
    <property type="entry name" value="Multidrug ABC transporter ATP-binding protein"/>
    <property type="match status" value="1"/>
</dbReference>
<keyword evidence="4 10" id="KW-0067">ATP-binding</keyword>
<dbReference type="GO" id="GO:0005524">
    <property type="term" value="F:ATP binding"/>
    <property type="evidence" value="ECO:0007669"/>
    <property type="project" value="UniProtKB-KW"/>
</dbReference>
<dbReference type="InterPro" id="IPR011527">
    <property type="entry name" value="ABC1_TM_dom"/>
</dbReference>
<dbReference type="PROSITE" id="PS50929">
    <property type="entry name" value="ABC_TM1F"/>
    <property type="match status" value="1"/>
</dbReference>
<dbReference type="SUPFAM" id="SSF90123">
    <property type="entry name" value="ABC transporter transmembrane region"/>
    <property type="match status" value="1"/>
</dbReference>
<dbReference type="Pfam" id="PF00664">
    <property type="entry name" value="ABC_membrane"/>
    <property type="match status" value="1"/>
</dbReference>
<evidence type="ECO:0000256" key="6">
    <source>
        <dbReference type="ARBA" id="ARBA00023136"/>
    </source>
</evidence>
<dbReference type="SMART" id="SM00382">
    <property type="entry name" value="AAA"/>
    <property type="match status" value="1"/>
</dbReference>
<dbReference type="KEGG" id="manq:L1994_01610"/>
<keyword evidence="6 7" id="KW-0472">Membrane</keyword>
<dbReference type="Gene3D" id="3.40.50.300">
    <property type="entry name" value="P-loop containing nucleotide triphosphate hydrolases"/>
    <property type="match status" value="1"/>
</dbReference>
<dbReference type="InterPro" id="IPR003593">
    <property type="entry name" value="AAA+_ATPase"/>
</dbReference>
<evidence type="ECO:0000256" key="5">
    <source>
        <dbReference type="ARBA" id="ARBA00022989"/>
    </source>
</evidence>
<feature type="domain" description="ABC transporter" evidence="8">
    <location>
        <begin position="359"/>
        <end position="593"/>
    </location>
</feature>
<keyword evidence="2 7" id="KW-0812">Transmembrane</keyword>
<comment type="subcellular location">
    <subcellularLocation>
        <location evidence="1">Membrane</location>
        <topology evidence="1">Multi-pass membrane protein</topology>
    </subcellularLocation>
</comment>
<dbReference type="Gene3D" id="1.20.1560.10">
    <property type="entry name" value="ABC transporter type 1, transmembrane domain"/>
    <property type="match status" value="1"/>
</dbReference>
<dbReference type="InterPro" id="IPR003439">
    <property type="entry name" value="ABC_transporter-like_ATP-bd"/>
</dbReference>
<keyword evidence="11" id="KW-1185">Reference proteome</keyword>
<dbReference type="SUPFAM" id="SSF52540">
    <property type="entry name" value="P-loop containing nucleoside triphosphate hydrolases"/>
    <property type="match status" value="1"/>
</dbReference>
<dbReference type="InterPro" id="IPR017871">
    <property type="entry name" value="ABC_transporter-like_CS"/>
</dbReference>
<gene>
    <name evidence="10" type="ORF">L1994_01610</name>
</gene>
<evidence type="ECO:0000259" key="9">
    <source>
        <dbReference type="PROSITE" id="PS50929"/>
    </source>
</evidence>
<dbReference type="AlphaFoldDB" id="A0AAF0FVD3"/>
<organism evidence="10 11">
    <name type="scientific">Methanomicrobium antiquum</name>
    <dbReference type="NCBI Taxonomy" id="487686"/>
    <lineage>
        <taxon>Archaea</taxon>
        <taxon>Methanobacteriati</taxon>
        <taxon>Methanobacteriota</taxon>
        <taxon>Stenosarchaea group</taxon>
        <taxon>Methanomicrobia</taxon>
        <taxon>Methanomicrobiales</taxon>
        <taxon>Methanomicrobiaceae</taxon>
        <taxon>Methanomicrobium</taxon>
    </lineage>
</organism>
<dbReference type="GO" id="GO:0016020">
    <property type="term" value="C:membrane"/>
    <property type="evidence" value="ECO:0007669"/>
    <property type="project" value="UniProtKB-SubCell"/>
</dbReference>
<dbReference type="GO" id="GO:0016887">
    <property type="term" value="F:ATP hydrolysis activity"/>
    <property type="evidence" value="ECO:0007669"/>
    <property type="project" value="InterPro"/>
</dbReference>
<name>A0AAF0FVD3_9EURY</name>
<evidence type="ECO:0000259" key="8">
    <source>
        <dbReference type="PROSITE" id="PS50893"/>
    </source>
</evidence>
<dbReference type="PANTHER" id="PTHR24221:SF654">
    <property type="entry name" value="ATP-BINDING CASSETTE SUB-FAMILY B MEMBER 6"/>
    <property type="match status" value="1"/>
</dbReference>
<keyword evidence="5 7" id="KW-1133">Transmembrane helix</keyword>
<dbReference type="InterPro" id="IPR027417">
    <property type="entry name" value="P-loop_NTPase"/>
</dbReference>
<sequence>MSVISDSVNIMRFLFSPFKKLIALYLISVIALSFLEVFRISLVYPIINYGLGVENQPKLLDAFYDFLLPSSMNPFVASALLLLVITVMIAGIYGTVAYGGSYVFSTVRDSLDRKVFERIKSRPYRYFAGKKQGDLLYIGQGAVLESSNAINQFVELLRNGFMSLFYLLLLFYLSFWLTICVMILGIFYAFIVKKSLFSRVYRNSSVLNISLMEKSVVYQEFISGIKTIFITGSLDYWSEKYDSAVKKLKKAYTNVYALGKIPIIANDFIMFSIIALGGILLYVFTGGDFIPYIGIFGTFMLALYRLVPSLSAAQSNLSLLVQYLPSLELVYGILIEDSDEEESSENGSDSKEFSFREKIEFDNVSFFYEEGKRKTLDNITFEISKNSRIAIVGSSGAGKTTVANLLALLYRPVSGSILIDGVSLSEICSSDYLSHLGYIGQETFVYHNTIRENIRFGQDCSEDDIMEAAKLADAHEFIMATNDGYDTVIGDQGLKLSGGQRQRIAIARIILRKPEILLLDEATSSLDNISEQKIMESVEKLSKNMTVIIIAHRLSTVQNADQIFVLKGGKLVERGSHNELMELRGEYQRLYLGQKKDGFVETSSLEKE</sequence>
<dbReference type="GO" id="GO:0140359">
    <property type="term" value="F:ABC-type transporter activity"/>
    <property type="evidence" value="ECO:0007669"/>
    <property type="project" value="InterPro"/>
</dbReference>
<dbReference type="PROSITE" id="PS00211">
    <property type="entry name" value="ABC_TRANSPORTER_1"/>
    <property type="match status" value="1"/>
</dbReference>
<feature type="transmembrane region" description="Helical" evidence="7">
    <location>
        <begin position="75"/>
        <end position="104"/>
    </location>
</feature>
<proteinExistence type="predicted"/>